<evidence type="ECO:0000313" key="2">
    <source>
        <dbReference type="EMBL" id="GEK92139.1"/>
    </source>
</evidence>
<feature type="transmembrane region" description="Helical" evidence="1">
    <location>
        <begin position="68"/>
        <end position="86"/>
    </location>
</feature>
<name>A0A511AVB0_9LACT</name>
<dbReference type="Proteomes" id="UP000321662">
    <property type="component" value="Unassembled WGS sequence"/>
</dbReference>
<feature type="transmembrane region" description="Helical" evidence="1">
    <location>
        <begin position="29"/>
        <end position="48"/>
    </location>
</feature>
<reference evidence="2 3" key="1">
    <citation type="submission" date="2019-07" db="EMBL/GenBank/DDBJ databases">
        <title>Whole genome shotgun sequence of Alkalibacterium kapii NBRC 103247.</title>
        <authorList>
            <person name="Hosoyama A."/>
            <person name="Uohara A."/>
            <person name="Ohji S."/>
            <person name="Ichikawa N."/>
        </authorList>
    </citation>
    <scope>NUCLEOTIDE SEQUENCE [LARGE SCALE GENOMIC DNA]</scope>
    <source>
        <strain evidence="2 3">NBRC 103247</strain>
    </source>
</reference>
<dbReference type="EMBL" id="BJUY01000034">
    <property type="protein sequence ID" value="GEK92139.1"/>
    <property type="molecule type" value="Genomic_DNA"/>
</dbReference>
<dbReference type="RefSeq" id="WP_146924942.1">
    <property type="nucleotide sequence ID" value="NZ_BJUY01000034.1"/>
</dbReference>
<organism evidence="2 3">
    <name type="scientific">Alkalibacterium kapii</name>
    <dbReference type="NCBI Taxonomy" id="426704"/>
    <lineage>
        <taxon>Bacteria</taxon>
        <taxon>Bacillati</taxon>
        <taxon>Bacillota</taxon>
        <taxon>Bacilli</taxon>
        <taxon>Lactobacillales</taxon>
        <taxon>Carnobacteriaceae</taxon>
        <taxon>Alkalibacterium</taxon>
    </lineage>
</organism>
<protein>
    <recommendedName>
        <fullName evidence="4">Immunity protein SdpI</fullName>
    </recommendedName>
</protein>
<gene>
    <name evidence="2" type="ORF">AKA01nite_17610</name>
</gene>
<proteinExistence type="predicted"/>
<evidence type="ECO:0000313" key="3">
    <source>
        <dbReference type="Proteomes" id="UP000321662"/>
    </source>
</evidence>
<feature type="transmembrane region" description="Helical" evidence="1">
    <location>
        <begin position="7"/>
        <end position="23"/>
    </location>
</feature>
<dbReference type="InterPro" id="IPR025962">
    <property type="entry name" value="SdpI/YhfL"/>
</dbReference>
<feature type="transmembrane region" description="Helical" evidence="1">
    <location>
        <begin position="98"/>
        <end position="116"/>
    </location>
</feature>
<dbReference type="Pfam" id="PF13630">
    <property type="entry name" value="SdpI"/>
    <property type="match status" value="1"/>
</dbReference>
<sequence length="195" mass="22550">MKKPAMIWPLTVVSILILTLGFFQQRNQWYVTITGVGIIIGLGLLDWYTPKIARLSETNPKIKTMRRLNRFFIVFFTTLFTFILWYPKAQRLIDDNDSGITLLIVLAIMGILGNTAPKLPFNRYMGLRLPWTIRDAETWKAAHRWLGYITFPIVIIMVIVFIVGVDVNEVVTYGILTWIAIPGAYSGWVYYKRMV</sequence>
<keyword evidence="1" id="KW-1133">Transmembrane helix</keyword>
<keyword evidence="1" id="KW-0812">Transmembrane</keyword>
<comment type="caution">
    <text evidence="2">The sequence shown here is derived from an EMBL/GenBank/DDBJ whole genome shotgun (WGS) entry which is preliminary data.</text>
</comment>
<evidence type="ECO:0008006" key="4">
    <source>
        <dbReference type="Google" id="ProtNLM"/>
    </source>
</evidence>
<keyword evidence="3" id="KW-1185">Reference proteome</keyword>
<evidence type="ECO:0000256" key="1">
    <source>
        <dbReference type="SAM" id="Phobius"/>
    </source>
</evidence>
<keyword evidence="1" id="KW-0472">Membrane</keyword>
<dbReference type="AlphaFoldDB" id="A0A511AVB0"/>
<dbReference type="OrthoDB" id="9808690at2"/>
<feature type="transmembrane region" description="Helical" evidence="1">
    <location>
        <begin position="170"/>
        <end position="191"/>
    </location>
</feature>
<feature type="transmembrane region" description="Helical" evidence="1">
    <location>
        <begin position="145"/>
        <end position="164"/>
    </location>
</feature>
<accession>A0A511AVB0</accession>